<sequence>MDLEKDGPTNSKRDALVTILNLARDRETVGRLVEGGVIETVIRVINVLPEEAVTILEAVVKRGGLAAIVAAYNSIKKLGVILREGSDTARESAAASLVTICRKRGIGGCGGAGSGSINRKDYMGSDGDGNNESSTEGRGAVEDSSEMECWVGYE</sequence>
<proteinExistence type="predicted"/>
<dbReference type="OrthoDB" id="10555947at2759"/>
<dbReference type="EMBL" id="JAIQCV010000011">
    <property type="protein sequence ID" value="KAH1047335.1"/>
    <property type="molecule type" value="Genomic_DNA"/>
</dbReference>
<dbReference type="Gene3D" id="1.25.10.10">
    <property type="entry name" value="Leucine-rich Repeat Variant"/>
    <property type="match status" value="1"/>
</dbReference>
<dbReference type="AlphaFoldDB" id="A0A9D3ULA3"/>
<reference evidence="2 3" key="1">
    <citation type="journal article" date="2021" name="Plant Biotechnol. J.">
        <title>Multi-omics assisted identification of the key and species-specific regulatory components of drought-tolerant mechanisms in Gossypium stocksii.</title>
        <authorList>
            <person name="Yu D."/>
            <person name="Ke L."/>
            <person name="Zhang D."/>
            <person name="Wu Y."/>
            <person name="Sun Y."/>
            <person name="Mei J."/>
            <person name="Sun J."/>
            <person name="Sun Y."/>
        </authorList>
    </citation>
    <scope>NUCLEOTIDE SEQUENCE [LARGE SCALE GENOMIC DNA]</scope>
    <source>
        <strain evidence="3">cv. E1</strain>
        <tissue evidence="2">Leaf</tissue>
    </source>
</reference>
<evidence type="ECO:0000313" key="3">
    <source>
        <dbReference type="Proteomes" id="UP000828251"/>
    </source>
</evidence>
<feature type="region of interest" description="Disordered" evidence="1">
    <location>
        <begin position="120"/>
        <end position="146"/>
    </location>
</feature>
<dbReference type="Proteomes" id="UP000828251">
    <property type="component" value="Unassembled WGS sequence"/>
</dbReference>
<comment type="caution">
    <text evidence="2">The sequence shown here is derived from an EMBL/GenBank/DDBJ whole genome shotgun (WGS) entry which is preliminary data.</text>
</comment>
<evidence type="ECO:0000313" key="2">
    <source>
        <dbReference type="EMBL" id="KAH1047335.1"/>
    </source>
</evidence>
<name>A0A9D3ULA3_9ROSI</name>
<evidence type="ECO:0008006" key="4">
    <source>
        <dbReference type="Google" id="ProtNLM"/>
    </source>
</evidence>
<gene>
    <name evidence="2" type="ORF">J1N35_038119</name>
</gene>
<accession>A0A9D3ULA3</accession>
<organism evidence="2 3">
    <name type="scientific">Gossypium stocksii</name>
    <dbReference type="NCBI Taxonomy" id="47602"/>
    <lineage>
        <taxon>Eukaryota</taxon>
        <taxon>Viridiplantae</taxon>
        <taxon>Streptophyta</taxon>
        <taxon>Embryophyta</taxon>
        <taxon>Tracheophyta</taxon>
        <taxon>Spermatophyta</taxon>
        <taxon>Magnoliopsida</taxon>
        <taxon>eudicotyledons</taxon>
        <taxon>Gunneridae</taxon>
        <taxon>Pentapetalae</taxon>
        <taxon>rosids</taxon>
        <taxon>malvids</taxon>
        <taxon>Malvales</taxon>
        <taxon>Malvaceae</taxon>
        <taxon>Malvoideae</taxon>
        <taxon>Gossypium</taxon>
    </lineage>
</organism>
<evidence type="ECO:0000256" key="1">
    <source>
        <dbReference type="SAM" id="MobiDB-lite"/>
    </source>
</evidence>
<dbReference type="InterPro" id="IPR011989">
    <property type="entry name" value="ARM-like"/>
</dbReference>
<keyword evidence="3" id="KW-1185">Reference proteome</keyword>
<protein>
    <recommendedName>
        <fullName evidence="4">Armadillo repeat-containing domain-containing protein</fullName>
    </recommendedName>
</protein>